<comment type="function">
    <text evidence="5 6">Cell division inhibitor that blocks the formation of polar Z ring septums. Rapidly oscillates between the poles of the cell to destabilize FtsZ filaments that have formed before they mature into polar Z rings. Prevents FtsZ polymerization.</text>
</comment>
<evidence type="ECO:0000256" key="3">
    <source>
        <dbReference type="ARBA" id="ARBA00023210"/>
    </source>
</evidence>
<gene>
    <name evidence="6 9" type="primary">minC</name>
    <name evidence="9" type="ORF">CYJ96_03985</name>
</gene>
<dbReference type="Pfam" id="PF03775">
    <property type="entry name" value="MinC_C"/>
    <property type="match status" value="1"/>
</dbReference>
<keyword evidence="3 6" id="KW-0717">Septation</keyword>
<dbReference type="InterPro" id="IPR036145">
    <property type="entry name" value="MinC_C_sf"/>
</dbReference>
<evidence type="ECO:0000256" key="5">
    <source>
        <dbReference type="ARBA" id="ARBA00025606"/>
    </source>
</evidence>
<dbReference type="PANTHER" id="PTHR34108:SF1">
    <property type="entry name" value="SEPTUM SITE-DETERMINING PROTEIN MINC"/>
    <property type="match status" value="1"/>
</dbReference>
<evidence type="ECO:0000256" key="2">
    <source>
        <dbReference type="ARBA" id="ARBA00022618"/>
    </source>
</evidence>
<protein>
    <recommendedName>
        <fullName evidence="6">Probable septum site-determining protein MinC</fullName>
    </recommendedName>
</protein>
<feature type="compositionally biased region" description="Polar residues" evidence="7">
    <location>
        <begin position="10"/>
        <end position="40"/>
    </location>
</feature>
<proteinExistence type="inferred from homology"/>
<dbReference type="Proteomes" id="UP000234914">
    <property type="component" value="Unassembled WGS sequence"/>
</dbReference>
<dbReference type="GO" id="GO:0000902">
    <property type="term" value="P:cell morphogenesis"/>
    <property type="evidence" value="ECO:0007669"/>
    <property type="project" value="InterPro"/>
</dbReference>
<feature type="region of interest" description="Disordered" evidence="7">
    <location>
        <begin position="143"/>
        <end position="211"/>
    </location>
</feature>
<comment type="subunit">
    <text evidence="6">Interacts with MinD and FtsZ.</text>
</comment>
<dbReference type="InterPro" id="IPR013033">
    <property type="entry name" value="MinC"/>
</dbReference>
<dbReference type="EMBL" id="PKJS01000004">
    <property type="protein sequence ID" value="PKZ69297.1"/>
    <property type="molecule type" value="Genomic_DNA"/>
</dbReference>
<dbReference type="GO" id="GO:0000917">
    <property type="term" value="P:division septum assembly"/>
    <property type="evidence" value="ECO:0007669"/>
    <property type="project" value="UniProtKB-KW"/>
</dbReference>
<dbReference type="PANTHER" id="PTHR34108">
    <property type="entry name" value="SEPTUM SITE-DETERMINING PROTEIN MINC"/>
    <property type="match status" value="1"/>
</dbReference>
<evidence type="ECO:0000313" key="10">
    <source>
        <dbReference type="Proteomes" id="UP000234914"/>
    </source>
</evidence>
<dbReference type="SUPFAM" id="SSF63848">
    <property type="entry name" value="Cell-division inhibitor MinC, C-terminal domain"/>
    <property type="match status" value="1"/>
</dbReference>
<feature type="domain" description="Septum formation inhibitor MinC C-terminal" evidence="8">
    <location>
        <begin position="236"/>
        <end position="330"/>
    </location>
</feature>
<sequence>MTQPAALDLTQDSSSQNLQSVPNLSEQDSAQSQQPANTLPTDPVATSVKLTGRLLNFTRLNIEGNDIKVILTKIAQKLGRQRQSNLPVIVSCQQPLNLAQLWGGLWVLGLQPIGLVTGANDTQANELRIAIFPADGQRIDGKAAKNVATGSERKSDSTANTPSSQHVARSPTQSLTSDSQATKRPTHAATLHQTANDIVTNNTASNTTTRNDTAAAPDKFVASPHHQSQLEGDLVHSQMLRSGQSINHVGGDVILTKGINAGAEAITDYSLHVYGKAEGRLVAGATGDTNAKIFCLRFNPSLVSVAGTYCLKENIPTEYLDKAVQVSYLDGQGLVFELME</sequence>
<comment type="similarity">
    <text evidence="1 6">Belongs to the MinC family.</text>
</comment>
<keyword evidence="4 6" id="KW-0131">Cell cycle</keyword>
<dbReference type="NCBIfam" id="TIGR01222">
    <property type="entry name" value="minC"/>
    <property type="match status" value="1"/>
</dbReference>
<dbReference type="HAMAP" id="MF_00267">
    <property type="entry name" value="MinC"/>
    <property type="match status" value="1"/>
</dbReference>
<dbReference type="InterPro" id="IPR005526">
    <property type="entry name" value="Septum_form_inhib_MinC_C"/>
</dbReference>
<dbReference type="Gene3D" id="3.30.70.260">
    <property type="match status" value="1"/>
</dbReference>
<evidence type="ECO:0000256" key="7">
    <source>
        <dbReference type="SAM" id="MobiDB-lite"/>
    </source>
</evidence>
<accession>A0A2I1RJI9</accession>
<feature type="region of interest" description="Disordered" evidence="7">
    <location>
        <begin position="1"/>
        <end position="44"/>
    </location>
</feature>
<dbReference type="InterPro" id="IPR016098">
    <property type="entry name" value="CAP/MinC_C"/>
</dbReference>
<comment type="caution">
    <text evidence="9">The sequence shown here is derived from an EMBL/GenBank/DDBJ whole genome shotgun (WGS) entry which is preliminary data.</text>
</comment>
<evidence type="ECO:0000256" key="4">
    <source>
        <dbReference type="ARBA" id="ARBA00023306"/>
    </source>
</evidence>
<name>A0A2I1RJI9_FAUOS</name>
<feature type="compositionally biased region" description="Low complexity" evidence="7">
    <location>
        <begin position="200"/>
        <end position="211"/>
    </location>
</feature>
<keyword evidence="2 6" id="KW-0132">Cell division</keyword>
<organism evidence="9 10">
    <name type="scientific">Faucicola osloensis</name>
    <name type="common">Moraxella osloensis</name>
    <dbReference type="NCBI Taxonomy" id="34062"/>
    <lineage>
        <taxon>Bacteria</taxon>
        <taxon>Pseudomonadati</taxon>
        <taxon>Pseudomonadota</taxon>
        <taxon>Gammaproteobacteria</taxon>
        <taxon>Moraxellales</taxon>
        <taxon>Moraxellaceae</taxon>
        <taxon>Faucicola</taxon>
    </lineage>
</organism>
<dbReference type="AlphaFoldDB" id="A0A2I1RJI9"/>
<feature type="compositionally biased region" description="Polar residues" evidence="7">
    <location>
        <begin position="157"/>
        <end position="183"/>
    </location>
</feature>
<evidence type="ECO:0000256" key="1">
    <source>
        <dbReference type="ARBA" id="ARBA00006291"/>
    </source>
</evidence>
<evidence type="ECO:0000313" key="9">
    <source>
        <dbReference type="EMBL" id="PKZ69297.1"/>
    </source>
</evidence>
<dbReference type="RefSeq" id="WP_101964013.1">
    <property type="nucleotide sequence ID" value="NZ_PKJS01000004.1"/>
</dbReference>
<evidence type="ECO:0000259" key="8">
    <source>
        <dbReference type="Pfam" id="PF03775"/>
    </source>
</evidence>
<dbReference type="GO" id="GO:1901891">
    <property type="term" value="P:regulation of cell septum assembly"/>
    <property type="evidence" value="ECO:0007669"/>
    <property type="project" value="InterPro"/>
</dbReference>
<reference evidence="9 10" key="1">
    <citation type="submission" date="2017-12" db="EMBL/GenBank/DDBJ databases">
        <title>Phylogenetic diversity of female urinary microbiome.</title>
        <authorList>
            <person name="Thomas-White K."/>
            <person name="Wolfe A.J."/>
        </authorList>
    </citation>
    <scope>NUCLEOTIDE SEQUENCE [LARGE SCALE GENOMIC DNA]</scope>
    <source>
        <strain evidence="9 10">UMB0416</strain>
    </source>
</reference>
<dbReference type="Gene3D" id="2.160.20.70">
    <property type="match status" value="1"/>
</dbReference>
<evidence type="ECO:0000256" key="6">
    <source>
        <dbReference type="HAMAP-Rule" id="MF_00267"/>
    </source>
</evidence>